<dbReference type="HOGENOM" id="CLU_093925_0_0_1"/>
<dbReference type="EMBL" id="KB908844">
    <property type="protein sequence ID" value="EOA82898.1"/>
    <property type="molecule type" value="Genomic_DNA"/>
</dbReference>
<keyword evidence="4" id="KW-0804">Transcription</keyword>
<evidence type="ECO:0000256" key="4">
    <source>
        <dbReference type="ARBA" id="ARBA00023163"/>
    </source>
</evidence>
<keyword evidence="7" id="KW-1185">Reference proteome</keyword>
<dbReference type="OrthoDB" id="5326237at2759"/>
<evidence type="ECO:0000313" key="7">
    <source>
        <dbReference type="Proteomes" id="UP000016935"/>
    </source>
</evidence>
<evidence type="ECO:0000313" key="6">
    <source>
        <dbReference type="EMBL" id="EOA82898.1"/>
    </source>
</evidence>
<evidence type="ECO:0000256" key="3">
    <source>
        <dbReference type="ARBA" id="ARBA00023015"/>
    </source>
</evidence>
<accession>R0JNW3</accession>
<evidence type="ECO:0000256" key="2">
    <source>
        <dbReference type="ARBA" id="ARBA00008048"/>
    </source>
</evidence>
<dbReference type="Proteomes" id="UP000016935">
    <property type="component" value="Unassembled WGS sequence"/>
</dbReference>
<gene>
    <name evidence="6" type="ORF">SETTUDRAFT_156561</name>
</gene>
<keyword evidence="3" id="KW-0805">Transcription regulation</keyword>
<dbReference type="AlphaFoldDB" id="R0JNW3"/>
<name>R0JNW3_EXST2</name>
<protein>
    <submittedName>
        <fullName evidence="6">Uncharacterized protein</fullName>
    </submittedName>
</protein>
<evidence type="ECO:0000256" key="1">
    <source>
        <dbReference type="ARBA" id="ARBA00004123"/>
    </source>
</evidence>
<dbReference type="InterPro" id="IPR021627">
    <property type="entry name" value="Mediator_Med27"/>
</dbReference>
<organism evidence="6 7">
    <name type="scientific">Exserohilum turcicum (strain 28A)</name>
    <name type="common">Northern leaf blight fungus</name>
    <name type="synonym">Setosphaeria turcica</name>
    <dbReference type="NCBI Taxonomy" id="671987"/>
    <lineage>
        <taxon>Eukaryota</taxon>
        <taxon>Fungi</taxon>
        <taxon>Dikarya</taxon>
        <taxon>Ascomycota</taxon>
        <taxon>Pezizomycotina</taxon>
        <taxon>Dothideomycetes</taxon>
        <taxon>Pleosporomycetidae</taxon>
        <taxon>Pleosporales</taxon>
        <taxon>Pleosporineae</taxon>
        <taxon>Pleosporaceae</taxon>
        <taxon>Exserohilum</taxon>
    </lineage>
</organism>
<comment type="subcellular location">
    <subcellularLocation>
        <location evidence="1">Nucleus</location>
    </subcellularLocation>
</comment>
<reference evidence="6 7" key="1">
    <citation type="journal article" date="2012" name="PLoS Pathog.">
        <title>Diverse lifestyles and strategies of plant pathogenesis encoded in the genomes of eighteen Dothideomycetes fungi.</title>
        <authorList>
            <person name="Ohm R.A."/>
            <person name="Feau N."/>
            <person name="Henrissat B."/>
            <person name="Schoch C.L."/>
            <person name="Horwitz B.A."/>
            <person name="Barry K.W."/>
            <person name="Condon B.J."/>
            <person name="Copeland A.C."/>
            <person name="Dhillon B."/>
            <person name="Glaser F."/>
            <person name="Hesse C.N."/>
            <person name="Kosti I."/>
            <person name="LaButti K."/>
            <person name="Lindquist E.A."/>
            <person name="Lucas S."/>
            <person name="Salamov A.A."/>
            <person name="Bradshaw R.E."/>
            <person name="Ciuffetti L."/>
            <person name="Hamelin R.C."/>
            <person name="Kema G.H.J."/>
            <person name="Lawrence C."/>
            <person name="Scott J.A."/>
            <person name="Spatafora J.W."/>
            <person name="Turgeon B.G."/>
            <person name="de Wit P.J.G.M."/>
            <person name="Zhong S."/>
            <person name="Goodwin S.B."/>
            <person name="Grigoriev I.V."/>
        </authorList>
    </citation>
    <scope>NUCLEOTIDE SEQUENCE [LARGE SCALE GENOMIC DNA]</scope>
    <source>
        <strain evidence="7">28A</strain>
    </source>
</reference>
<dbReference type="RefSeq" id="XP_008029886.1">
    <property type="nucleotide sequence ID" value="XM_008031695.1"/>
</dbReference>
<keyword evidence="5" id="KW-0539">Nucleus</keyword>
<dbReference type="STRING" id="671987.R0JNW3"/>
<dbReference type="GO" id="GO:0016592">
    <property type="term" value="C:mediator complex"/>
    <property type="evidence" value="ECO:0007669"/>
    <property type="project" value="InterPro"/>
</dbReference>
<dbReference type="GeneID" id="19397638"/>
<proteinExistence type="inferred from homology"/>
<sequence>MEASDASVQPGQSWDEAQCTEALAQLERLQTQIDDLRLAIPRIIEPFHRPPNATTYKLYAQGVLGSQNGLNALKDQWKLPEVQSTFEHVKQSYGANADLSESVSVPSHGWVERARKAKKITNKSGSDVVEESGTIITDDDISRVVVEFRKTHPGLKLETHDDDHSIHIQFVSGSALLKFHVVIEREANGRHKLSAECLGMAEPCLATTRCLASRPHANDLRHLLDMIVAYKTIKGPCDKCAKLLDSAVLMPTARRSKQVATTEENFETVWVALHESCLE</sequence>
<comment type="similarity">
    <text evidence="2">Belongs to the Mediator complex subunit 27 family.</text>
</comment>
<dbReference type="Pfam" id="PF11571">
    <property type="entry name" value="Med27"/>
    <property type="match status" value="1"/>
</dbReference>
<dbReference type="eggNOG" id="ENOG502SEH4">
    <property type="taxonomic scope" value="Eukaryota"/>
</dbReference>
<evidence type="ECO:0000256" key="5">
    <source>
        <dbReference type="ARBA" id="ARBA00023242"/>
    </source>
</evidence>
<reference evidence="6 7" key="2">
    <citation type="journal article" date="2013" name="PLoS Genet.">
        <title>Comparative genome structure, secondary metabolite, and effector coding capacity across Cochliobolus pathogens.</title>
        <authorList>
            <person name="Condon B.J."/>
            <person name="Leng Y."/>
            <person name="Wu D."/>
            <person name="Bushley K.E."/>
            <person name="Ohm R.A."/>
            <person name="Otillar R."/>
            <person name="Martin J."/>
            <person name="Schackwitz W."/>
            <person name="Grimwood J."/>
            <person name="MohdZainudin N."/>
            <person name="Xue C."/>
            <person name="Wang R."/>
            <person name="Manning V.A."/>
            <person name="Dhillon B."/>
            <person name="Tu Z.J."/>
            <person name="Steffenson B.J."/>
            <person name="Salamov A."/>
            <person name="Sun H."/>
            <person name="Lowry S."/>
            <person name="LaButti K."/>
            <person name="Han J."/>
            <person name="Copeland A."/>
            <person name="Lindquist E."/>
            <person name="Barry K."/>
            <person name="Schmutz J."/>
            <person name="Baker S.E."/>
            <person name="Ciuffetti L.M."/>
            <person name="Grigoriev I.V."/>
            <person name="Zhong S."/>
            <person name="Turgeon B.G."/>
        </authorList>
    </citation>
    <scope>NUCLEOTIDE SEQUENCE [LARGE SCALE GENOMIC DNA]</scope>
    <source>
        <strain evidence="7">28A</strain>
    </source>
</reference>